<reference evidence="1" key="1">
    <citation type="submission" date="2020-02" db="EMBL/GenBank/DDBJ databases">
        <authorList>
            <person name="Meier V. D."/>
        </authorList>
    </citation>
    <scope>NUCLEOTIDE SEQUENCE</scope>
    <source>
        <strain evidence="1">AVDCRST_MAG87</strain>
    </source>
</reference>
<accession>A0A6J4V616</accession>
<feature type="non-terminal residue" evidence="1">
    <location>
        <position position="1"/>
    </location>
</feature>
<sequence length="53" mass="5489">GDRLYRNGAAGAGAAAQLRHALHAFPCAADDSSTCLIAIQSRLARTCPDAIHL</sequence>
<evidence type="ECO:0000313" key="1">
    <source>
        <dbReference type="EMBL" id="CAA9566383.1"/>
    </source>
</evidence>
<proteinExistence type="predicted"/>
<dbReference type="EMBL" id="CADCWJ010000452">
    <property type="protein sequence ID" value="CAA9566383.1"/>
    <property type="molecule type" value="Genomic_DNA"/>
</dbReference>
<protein>
    <submittedName>
        <fullName evidence="1">Uncharacterized protein</fullName>
    </submittedName>
</protein>
<feature type="non-terminal residue" evidence="1">
    <location>
        <position position="53"/>
    </location>
</feature>
<organism evidence="1">
    <name type="scientific">uncultured Thermomicrobiales bacterium</name>
    <dbReference type="NCBI Taxonomy" id="1645740"/>
    <lineage>
        <taxon>Bacteria</taxon>
        <taxon>Pseudomonadati</taxon>
        <taxon>Thermomicrobiota</taxon>
        <taxon>Thermomicrobia</taxon>
        <taxon>Thermomicrobiales</taxon>
        <taxon>environmental samples</taxon>
    </lineage>
</organism>
<name>A0A6J4V616_9BACT</name>
<dbReference type="AlphaFoldDB" id="A0A6J4V616"/>
<gene>
    <name evidence="1" type="ORF">AVDCRST_MAG87-1990</name>
</gene>